<dbReference type="RefSeq" id="WP_092504795.1">
    <property type="nucleotide sequence ID" value="NZ_LT629695.1"/>
</dbReference>
<keyword evidence="4" id="KW-1185">Reference proteome</keyword>
<protein>
    <submittedName>
        <fullName evidence="3">Uncharacterized protein</fullName>
    </submittedName>
</protein>
<organism evidence="3 4">
    <name type="scientific">Agrococcus jejuensis</name>
    <dbReference type="NCBI Taxonomy" id="399736"/>
    <lineage>
        <taxon>Bacteria</taxon>
        <taxon>Bacillati</taxon>
        <taxon>Actinomycetota</taxon>
        <taxon>Actinomycetes</taxon>
        <taxon>Micrococcales</taxon>
        <taxon>Microbacteriaceae</taxon>
        <taxon>Agrococcus</taxon>
    </lineage>
</organism>
<evidence type="ECO:0000313" key="4">
    <source>
        <dbReference type="Proteomes" id="UP000198822"/>
    </source>
</evidence>
<feature type="signal peptide" evidence="2">
    <location>
        <begin position="1"/>
        <end position="23"/>
    </location>
</feature>
<dbReference type="OrthoDB" id="5077105at2"/>
<name>A0A1G8ELA9_9MICO</name>
<sequence length="171" mass="17078">MPLPRRAPITAALAAIASALVLAGCAGDPAPSPSPSETDPAPSASASPEPEASASALPFVMPETADGDLARAEHAIVDGVPTTPSIAIAPMVAGQPVAIEGQCTGGASMTFRLERAVDAEPDERLLMEGTIECDADVAQVSTITAPYAGPVQLTIAPGEGVTEAWAVARLA</sequence>
<feature type="chain" id="PRO_5039597549" evidence="2">
    <location>
        <begin position="24"/>
        <end position="171"/>
    </location>
</feature>
<gene>
    <name evidence="3" type="ORF">SAMN04489720_2089</name>
</gene>
<proteinExistence type="predicted"/>
<feature type="region of interest" description="Disordered" evidence="1">
    <location>
        <begin position="28"/>
        <end position="54"/>
    </location>
</feature>
<keyword evidence="2" id="KW-0732">Signal</keyword>
<evidence type="ECO:0000256" key="1">
    <source>
        <dbReference type="SAM" id="MobiDB-lite"/>
    </source>
</evidence>
<dbReference type="PROSITE" id="PS51257">
    <property type="entry name" value="PROKAR_LIPOPROTEIN"/>
    <property type="match status" value="1"/>
</dbReference>
<dbReference type="AlphaFoldDB" id="A0A1G8ELA9"/>
<dbReference type="Proteomes" id="UP000198822">
    <property type="component" value="Chromosome I"/>
</dbReference>
<feature type="compositionally biased region" description="Low complexity" evidence="1">
    <location>
        <begin position="35"/>
        <end position="54"/>
    </location>
</feature>
<evidence type="ECO:0000256" key="2">
    <source>
        <dbReference type="SAM" id="SignalP"/>
    </source>
</evidence>
<evidence type="ECO:0000313" key="3">
    <source>
        <dbReference type="EMBL" id="SDH70641.1"/>
    </source>
</evidence>
<accession>A0A1G8ELA9</accession>
<reference evidence="4" key="1">
    <citation type="submission" date="2016-10" db="EMBL/GenBank/DDBJ databases">
        <authorList>
            <person name="Varghese N."/>
            <person name="Submissions S."/>
        </authorList>
    </citation>
    <scope>NUCLEOTIDE SEQUENCE [LARGE SCALE GENOMIC DNA]</scope>
    <source>
        <strain evidence="4">DSM 22002</strain>
    </source>
</reference>
<dbReference type="EMBL" id="LT629695">
    <property type="protein sequence ID" value="SDH70641.1"/>
    <property type="molecule type" value="Genomic_DNA"/>
</dbReference>
<dbReference type="STRING" id="399736.SAMN04489720_2089"/>